<keyword evidence="2" id="KW-0963">Cytoplasm</keyword>
<sequence length="602" mass="70778">MSCGLSDGSNDLNRHHLNHHHHHHQLLSNGNNNNLDNRYLNGGCDNLSNFNRLNGRTSSNSTESNLISNYSTSRPTTSNHHSRTDTSDTTAFSRLISFYLQESTTINYLSCKTIQLFLEIENVINERGEEISIRILDPNDPFFIYLYQIDYQEFQKIKETQNLLISFDKFQPKLIDLFSRCSNTPNPILSSSSGSSYILAIKNLSHSSLTLEIIELNEFRNIVHLSFEIPSAGEEFVRSNYCSIYRKLKNEIEQYKQQIKSLNDQLTSLTVSKTKDLQNLKAEFSKQKQLLDDKLRDLDQKLFVEQTKWNETEQNLIGKVQHLQIEIKSRDDLLEKKRKNHEEQYQEWKEKLNQEITKRHTKVREIEEKRESLAAELEVIKIERDQLQQNSKKNDEELNEIKKDLLKANEIIRKLQGEHRQDEMVSTNKSALDRLSNDLKLCLQQIKIKEKEIERLTEENSNHKQQCDQLETQLMSSKNMVKTLTGELARIKLERTKIDNEEKNRKDVRFESDEIINSTHRSKQNTKQNHRYRSESEQRYVNFQIDDERDDEEEPPQQKNYLFSNVSKELPLKNVNIRTTSANRNQTNVMSSQINTKRRSLI</sequence>
<dbReference type="Proteomes" id="UP000070412">
    <property type="component" value="Unassembled WGS sequence"/>
</dbReference>
<feature type="region of interest" description="Disordered" evidence="7">
    <location>
        <begin position="55"/>
        <end position="86"/>
    </location>
</feature>
<evidence type="ECO:0000256" key="7">
    <source>
        <dbReference type="SAM" id="MobiDB-lite"/>
    </source>
</evidence>
<dbReference type="InterPro" id="IPR032396">
    <property type="entry name" value="SAS-6_N"/>
</dbReference>
<feature type="domain" description="Spindle assembly abnormal protein 6 N-terminal" evidence="8">
    <location>
        <begin position="92"/>
        <end position="228"/>
    </location>
</feature>
<comment type="subcellular location">
    <subcellularLocation>
        <location evidence="1">Cytoplasm</location>
        <location evidence="1">Cytoskeleton</location>
        <location evidence="1">Microtubule organizing center</location>
        <location evidence="1">Centrosome</location>
    </subcellularLocation>
</comment>
<protein>
    <submittedName>
        <fullName evidence="9">Spindle assembly abnormal protein 6 -like protein</fullName>
    </submittedName>
</protein>
<reference evidence="10" key="3">
    <citation type="submission" date="2022-06" db="UniProtKB">
        <authorList>
            <consortium name="EnsemblMetazoa"/>
        </authorList>
    </citation>
    <scope>IDENTIFICATION</scope>
</reference>
<feature type="coiled-coil region" evidence="6">
    <location>
        <begin position="331"/>
        <end position="487"/>
    </location>
</feature>
<dbReference type="InterPro" id="IPR038558">
    <property type="entry name" value="SAS-6_N_sf"/>
</dbReference>
<dbReference type="EMBL" id="WVUK01000054">
    <property type="protein sequence ID" value="KAF7494172.1"/>
    <property type="molecule type" value="Genomic_DNA"/>
</dbReference>
<reference evidence="9" key="2">
    <citation type="submission" date="2020-01" db="EMBL/GenBank/DDBJ databases">
        <authorList>
            <person name="Korhonen P.K.K."/>
            <person name="Guangxu M.G."/>
            <person name="Wang T.W."/>
            <person name="Stroehlein A.J.S."/>
            <person name="Young N.D."/>
            <person name="Ang C.-S.A."/>
            <person name="Fernando D.W.F."/>
            <person name="Lu H.L."/>
            <person name="Taylor S.T."/>
            <person name="Ehtesham M.E.M."/>
            <person name="Najaraj S.H.N."/>
            <person name="Harsha G.H.G."/>
            <person name="Madugundu A.M."/>
            <person name="Renuse S.R."/>
            <person name="Holt D.H."/>
            <person name="Pandey A.P."/>
            <person name="Papenfuss A.P."/>
            <person name="Gasser R.B.G."/>
            <person name="Fischer K.F."/>
        </authorList>
    </citation>
    <scope>NUCLEOTIDE SEQUENCE</scope>
    <source>
        <strain evidence="9">SSS_KF_BRIS2020</strain>
    </source>
</reference>
<evidence type="ECO:0000313" key="11">
    <source>
        <dbReference type="Proteomes" id="UP000070412"/>
    </source>
</evidence>
<feature type="compositionally biased region" description="Polar residues" evidence="7">
    <location>
        <begin position="579"/>
        <end position="595"/>
    </location>
</feature>
<feature type="compositionally biased region" description="Polar residues" evidence="7">
    <location>
        <begin position="55"/>
        <end position="79"/>
    </location>
</feature>
<evidence type="ECO:0000256" key="2">
    <source>
        <dbReference type="ARBA" id="ARBA00022490"/>
    </source>
</evidence>
<dbReference type="OrthoDB" id="49058at2759"/>
<feature type="region of interest" description="Disordered" evidence="7">
    <location>
        <begin position="579"/>
        <end position="602"/>
    </location>
</feature>
<dbReference type="AlphaFoldDB" id="A0A834VE48"/>
<dbReference type="EnsemblMetazoa" id="SSS_5360s_mrna">
    <property type="protein sequence ID" value="KAF7494172.1"/>
    <property type="gene ID" value="SSS_5360"/>
</dbReference>
<dbReference type="Pfam" id="PF16531">
    <property type="entry name" value="SAS-6_N"/>
    <property type="match status" value="1"/>
</dbReference>
<evidence type="ECO:0000256" key="3">
    <source>
        <dbReference type="ARBA" id="ARBA00023054"/>
    </source>
</evidence>
<keyword evidence="3 6" id="KW-0175">Coiled coil</keyword>
<evidence type="ECO:0000313" key="9">
    <source>
        <dbReference type="EMBL" id="KAF7494172.1"/>
    </source>
</evidence>
<proteinExistence type="predicted"/>
<dbReference type="PANTHER" id="PTHR44281:SF2">
    <property type="entry name" value="SPINDLE ASSEMBLY ABNORMAL PROTEIN 6 HOMOLOG"/>
    <property type="match status" value="1"/>
</dbReference>
<feature type="compositionally biased region" description="Basic residues" evidence="7">
    <location>
        <begin position="520"/>
        <end position="531"/>
    </location>
</feature>
<evidence type="ECO:0000256" key="4">
    <source>
        <dbReference type="ARBA" id="ARBA00023212"/>
    </source>
</evidence>
<dbReference type="GO" id="GO:0005813">
    <property type="term" value="C:centrosome"/>
    <property type="evidence" value="ECO:0007669"/>
    <property type="project" value="UniProtKB-SubCell"/>
</dbReference>
<gene>
    <name evidence="9" type="ORF">SSS_5360</name>
</gene>
<keyword evidence="11" id="KW-1185">Reference proteome</keyword>
<dbReference type="Gene3D" id="2.170.210.20">
    <property type="entry name" value="Spindle assembly abnormal protein 6, N-terminal domain"/>
    <property type="match status" value="1"/>
</dbReference>
<feature type="region of interest" description="Disordered" evidence="7">
    <location>
        <begin position="511"/>
        <end position="538"/>
    </location>
</feature>
<accession>A0A834VE48</accession>
<reference evidence="11" key="1">
    <citation type="journal article" date="2020" name="PLoS Negl. Trop. Dis.">
        <title>High-quality nuclear genome for Sarcoptes scabiei-A critical resource for a neglected parasite.</title>
        <authorList>
            <person name="Korhonen P.K."/>
            <person name="Gasser R.B."/>
            <person name="Ma G."/>
            <person name="Wang T."/>
            <person name="Stroehlein A.J."/>
            <person name="Young N.D."/>
            <person name="Ang C.S."/>
            <person name="Fernando D.D."/>
            <person name="Lu H.C."/>
            <person name="Taylor S."/>
            <person name="Reynolds S.L."/>
            <person name="Mofiz E."/>
            <person name="Najaraj S.H."/>
            <person name="Gowda H."/>
            <person name="Madugundu A."/>
            <person name="Renuse S."/>
            <person name="Holt D."/>
            <person name="Pandey A."/>
            <person name="Papenfuss A.T."/>
            <person name="Fischer K."/>
        </authorList>
    </citation>
    <scope>NUCLEOTIDE SEQUENCE [LARGE SCALE GENOMIC DNA]</scope>
</reference>
<evidence type="ECO:0000256" key="1">
    <source>
        <dbReference type="ARBA" id="ARBA00004300"/>
    </source>
</evidence>
<keyword evidence="5" id="KW-0131">Cell cycle</keyword>
<organism evidence="9">
    <name type="scientific">Sarcoptes scabiei</name>
    <name type="common">Itch mite</name>
    <name type="synonym">Acarus scabiei</name>
    <dbReference type="NCBI Taxonomy" id="52283"/>
    <lineage>
        <taxon>Eukaryota</taxon>
        <taxon>Metazoa</taxon>
        <taxon>Ecdysozoa</taxon>
        <taxon>Arthropoda</taxon>
        <taxon>Chelicerata</taxon>
        <taxon>Arachnida</taxon>
        <taxon>Acari</taxon>
        <taxon>Acariformes</taxon>
        <taxon>Sarcoptiformes</taxon>
        <taxon>Astigmata</taxon>
        <taxon>Psoroptidia</taxon>
        <taxon>Sarcoptoidea</taxon>
        <taxon>Sarcoptidae</taxon>
        <taxon>Sarcoptinae</taxon>
        <taxon>Sarcoptes</taxon>
    </lineage>
</organism>
<name>A0A834VE48_SARSC</name>
<evidence type="ECO:0000313" key="10">
    <source>
        <dbReference type="EnsemblMetazoa" id="KAF7494172.1"/>
    </source>
</evidence>
<keyword evidence="4" id="KW-0206">Cytoskeleton</keyword>
<feature type="coiled-coil region" evidence="6">
    <location>
        <begin position="238"/>
        <end position="301"/>
    </location>
</feature>
<evidence type="ECO:0000259" key="8">
    <source>
        <dbReference type="Pfam" id="PF16531"/>
    </source>
</evidence>
<evidence type="ECO:0000256" key="6">
    <source>
        <dbReference type="SAM" id="Coils"/>
    </source>
</evidence>
<dbReference type="PANTHER" id="PTHR44281">
    <property type="entry name" value="SPINDLE ASSEMBLY ABNORMAL PROTEIN 6 HOMOLOG"/>
    <property type="match status" value="1"/>
</dbReference>
<evidence type="ECO:0000256" key="5">
    <source>
        <dbReference type="ARBA" id="ARBA00023306"/>
    </source>
</evidence>